<evidence type="ECO:0000313" key="2">
    <source>
        <dbReference type="EMBL" id="OIJ39649.1"/>
    </source>
</evidence>
<reference evidence="2 3" key="1">
    <citation type="submission" date="2014-10" db="EMBL/GenBank/DDBJ databases">
        <authorList>
            <person name="Seo M.-J."/>
            <person name="Seok Y.J."/>
            <person name="Cha I.-T."/>
        </authorList>
    </citation>
    <scope>NUCLEOTIDE SEQUENCE [LARGE SCALE GENOMIC DNA]</scope>
    <source>
        <strain evidence="2 3">NEU</strain>
    </source>
</reference>
<dbReference type="EMBL" id="JRYB01000001">
    <property type="protein sequence ID" value="OIJ39649.1"/>
    <property type="molecule type" value="Genomic_DNA"/>
</dbReference>
<feature type="compositionally biased region" description="Low complexity" evidence="1">
    <location>
        <begin position="26"/>
        <end position="40"/>
    </location>
</feature>
<accession>A0A1S2N3J7</accession>
<feature type="compositionally biased region" description="Low complexity" evidence="1">
    <location>
        <begin position="48"/>
        <end position="58"/>
    </location>
</feature>
<comment type="caution">
    <text evidence="2">The sequence shown here is derived from an EMBL/GenBank/DDBJ whole genome shotgun (WGS) entry which is preliminary data.</text>
</comment>
<dbReference type="RefSeq" id="WP_143054467.1">
    <property type="nucleotide sequence ID" value="NZ_JRYB01000001.1"/>
</dbReference>
<name>A0A1S2N3J7_9BURK</name>
<gene>
    <name evidence="2" type="ORF">LO55_1264</name>
</gene>
<feature type="region of interest" description="Disordered" evidence="1">
    <location>
        <begin position="23"/>
        <end position="63"/>
    </location>
</feature>
<dbReference type="AlphaFoldDB" id="A0A1S2N3J7"/>
<protein>
    <submittedName>
        <fullName evidence="2">Uncharacterized protein</fullName>
    </submittedName>
</protein>
<proteinExistence type="predicted"/>
<dbReference type="Proteomes" id="UP000180246">
    <property type="component" value="Unassembled WGS sequence"/>
</dbReference>
<evidence type="ECO:0000313" key="3">
    <source>
        <dbReference type="Proteomes" id="UP000180246"/>
    </source>
</evidence>
<evidence type="ECO:0000256" key="1">
    <source>
        <dbReference type="SAM" id="MobiDB-lite"/>
    </source>
</evidence>
<organism evidence="2 3">
    <name type="scientific">Massilia timonae</name>
    <dbReference type="NCBI Taxonomy" id="47229"/>
    <lineage>
        <taxon>Bacteria</taxon>
        <taxon>Pseudomonadati</taxon>
        <taxon>Pseudomonadota</taxon>
        <taxon>Betaproteobacteria</taxon>
        <taxon>Burkholderiales</taxon>
        <taxon>Oxalobacteraceae</taxon>
        <taxon>Telluria group</taxon>
        <taxon>Massilia</taxon>
    </lineage>
</organism>
<sequence length="385" mass="39624">MKATTNTLGLFLCVYLTGCGGGGGSTSDSPTLPPTGTNPTQPVPTPTPTTVTNPLTGTAAPGSPTKVIRGIAAVGATVTAYSVQANGSSGPALGAAVTADKDGYFTVNTTEAPMGMIRLVATGGTSVRALDNTTQPAGTQQLVAPFVTTSYNNFKISPLTDIAANAMASRASKGESLANAFSAGARNVLELDSANSLMQQDTSVYLNLLKGSVKSDARYYDAQSLEARELLMGLEALGVILDLPSKDVARVVGASAQSDYAATGVDGSGAAIVTGAWANGTFDPAAPTTLKALMDAKVPEAQKVADSTGAKVAPRLNEYFRKYMVMDFVMDAACVSGSSTFFTSRYPFYQVDSQGRMQAADCAGAAQRVAELRARISTNNSSRMK</sequence>